<comment type="caution">
    <text evidence="1">The sequence shown here is derived from an EMBL/GenBank/DDBJ whole genome shotgun (WGS) entry which is preliminary data.</text>
</comment>
<dbReference type="Proteomes" id="UP000760480">
    <property type="component" value="Unassembled WGS sequence"/>
</dbReference>
<name>A0ABX1TMF7_9GAMM</name>
<sequence>MEHDFANLKKIREYNEQTSLDSLVKMYN</sequence>
<gene>
    <name evidence="1" type="ORF">E4P82_16230</name>
</gene>
<organism evidence="1 2">
    <name type="scientific">Candidatus Competibacter phosphatis</name>
    <dbReference type="NCBI Taxonomy" id="221280"/>
    <lineage>
        <taxon>Bacteria</taxon>
        <taxon>Pseudomonadati</taxon>
        <taxon>Pseudomonadota</taxon>
        <taxon>Gammaproteobacteria</taxon>
        <taxon>Candidatus Competibacteraceae</taxon>
        <taxon>Candidatus Competibacter</taxon>
    </lineage>
</organism>
<protein>
    <submittedName>
        <fullName evidence="1">Uncharacterized protein</fullName>
    </submittedName>
</protein>
<evidence type="ECO:0000313" key="1">
    <source>
        <dbReference type="EMBL" id="NMQ20606.1"/>
    </source>
</evidence>
<accession>A0ABX1TMF7</accession>
<proteinExistence type="predicted"/>
<keyword evidence="2" id="KW-1185">Reference proteome</keyword>
<evidence type="ECO:0000313" key="2">
    <source>
        <dbReference type="Proteomes" id="UP000760480"/>
    </source>
</evidence>
<dbReference type="EMBL" id="SPMZ01000055">
    <property type="protein sequence ID" value="NMQ20606.1"/>
    <property type="molecule type" value="Genomic_DNA"/>
</dbReference>
<reference evidence="1 2" key="1">
    <citation type="submission" date="2019-03" db="EMBL/GenBank/DDBJ databases">
        <title>Metabolic reconstructions from genomes of highly enriched 'Candidatus Accumulibacter' and 'Candidatus Competibacter' bioreactor populations.</title>
        <authorList>
            <person name="Annavajhala M.K."/>
            <person name="Welles L."/>
            <person name="Abbas B."/>
            <person name="Sorokin D."/>
            <person name="Park H."/>
            <person name="Van Loosdrecht M."/>
            <person name="Chandran K."/>
        </authorList>
    </citation>
    <scope>NUCLEOTIDE SEQUENCE [LARGE SCALE GENOMIC DNA]</scope>
    <source>
        <strain evidence="1 2">SBR_G</strain>
    </source>
</reference>